<feature type="compositionally biased region" description="Basic residues" evidence="1">
    <location>
        <begin position="47"/>
        <end position="58"/>
    </location>
</feature>
<evidence type="ECO:0000313" key="3">
    <source>
        <dbReference type="Proteomes" id="UP000346198"/>
    </source>
</evidence>
<name>A0A6C2UM24_9BACT</name>
<dbReference type="Proteomes" id="UP000346198">
    <property type="component" value="Unassembled WGS sequence"/>
</dbReference>
<evidence type="ECO:0000256" key="1">
    <source>
        <dbReference type="SAM" id="MobiDB-lite"/>
    </source>
</evidence>
<sequence>MNNIIQINQLLMEREDRLVEVFDLERQINAVLGQPFPLTPPDGLPSRQKRKKPKRKAASQKAATVRLRKLDEDTEDAYRIIYLDGETEKTEIHTDPKPLATLANTALPNITVQRIETVKASPPGEWDSVEILHAP</sequence>
<proteinExistence type="predicted"/>
<organism evidence="2 3">
    <name type="scientific">Pontiella sulfatireligans</name>
    <dbReference type="NCBI Taxonomy" id="2750658"/>
    <lineage>
        <taxon>Bacteria</taxon>
        <taxon>Pseudomonadati</taxon>
        <taxon>Kiritimatiellota</taxon>
        <taxon>Kiritimatiellia</taxon>
        <taxon>Kiritimatiellales</taxon>
        <taxon>Pontiellaceae</taxon>
        <taxon>Pontiella</taxon>
    </lineage>
</organism>
<feature type="region of interest" description="Disordered" evidence="1">
    <location>
        <begin position="33"/>
        <end position="65"/>
    </location>
</feature>
<evidence type="ECO:0000313" key="2">
    <source>
        <dbReference type="EMBL" id="VGO21312.1"/>
    </source>
</evidence>
<keyword evidence="3" id="KW-1185">Reference proteome</keyword>
<dbReference type="EMBL" id="CAAHFH010000002">
    <property type="protein sequence ID" value="VGO21312.1"/>
    <property type="molecule type" value="Genomic_DNA"/>
</dbReference>
<dbReference type="RefSeq" id="WP_136062789.1">
    <property type="nucleotide sequence ID" value="NZ_CAAHFH010000002.1"/>
</dbReference>
<reference evidence="2 3" key="1">
    <citation type="submission" date="2019-04" db="EMBL/GenBank/DDBJ databases">
        <authorList>
            <person name="Van Vliet M D."/>
        </authorList>
    </citation>
    <scope>NUCLEOTIDE SEQUENCE [LARGE SCALE GENOMIC DNA]</scope>
    <source>
        <strain evidence="2 3">F21</strain>
    </source>
</reference>
<dbReference type="AlphaFoldDB" id="A0A6C2UM24"/>
<gene>
    <name evidence="2" type="ORF">SCARR_03384</name>
</gene>
<protein>
    <submittedName>
        <fullName evidence="2">Uncharacterized protein</fullName>
    </submittedName>
</protein>
<accession>A0A6C2UM24</accession>